<feature type="region of interest" description="Disordered" evidence="1">
    <location>
        <begin position="1"/>
        <end position="50"/>
    </location>
</feature>
<accession>A0A645BK33</accession>
<proteinExistence type="predicted"/>
<name>A0A645BK33_9ZZZZ</name>
<gene>
    <name evidence="2" type="ORF">SDC9_112743</name>
</gene>
<sequence>MPAGGLRHGDHGRDGGKRHTHHHRQANAEPLRGPHGLNQRDQAAHEQVGRDQVRHLLGRQIERAPHDERHGHGACIHDQHVLQTQRGHFAKGELFVNGMNG</sequence>
<feature type="compositionally biased region" description="Basic and acidic residues" evidence="1">
    <location>
        <begin position="7"/>
        <end position="17"/>
    </location>
</feature>
<evidence type="ECO:0000313" key="2">
    <source>
        <dbReference type="EMBL" id="MPM65839.1"/>
    </source>
</evidence>
<evidence type="ECO:0000256" key="1">
    <source>
        <dbReference type="SAM" id="MobiDB-lite"/>
    </source>
</evidence>
<protein>
    <submittedName>
        <fullName evidence="2">Uncharacterized protein</fullName>
    </submittedName>
</protein>
<comment type="caution">
    <text evidence="2">The sequence shown here is derived from an EMBL/GenBank/DDBJ whole genome shotgun (WGS) entry which is preliminary data.</text>
</comment>
<dbReference type="AlphaFoldDB" id="A0A645BK33"/>
<organism evidence="2">
    <name type="scientific">bioreactor metagenome</name>
    <dbReference type="NCBI Taxonomy" id="1076179"/>
    <lineage>
        <taxon>unclassified sequences</taxon>
        <taxon>metagenomes</taxon>
        <taxon>ecological metagenomes</taxon>
    </lineage>
</organism>
<reference evidence="2" key="1">
    <citation type="submission" date="2019-08" db="EMBL/GenBank/DDBJ databases">
        <authorList>
            <person name="Kucharzyk K."/>
            <person name="Murdoch R.W."/>
            <person name="Higgins S."/>
            <person name="Loffler F."/>
        </authorList>
    </citation>
    <scope>NUCLEOTIDE SEQUENCE</scope>
</reference>
<dbReference type="EMBL" id="VSSQ01020745">
    <property type="protein sequence ID" value="MPM65839.1"/>
    <property type="molecule type" value="Genomic_DNA"/>
</dbReference>